<feature type="compositionally biased region" description="Basic and acidic residues" evidence="6">
    <location>
        <begin position="202"/>
        <end position="221"/>
    </location>
</feature>
<dbReference type="OrthoDB" id="419616at2759"/>
<dbReference type="Proteomes" id="UP000515908">
    <property type="component" value="Chromosome 15"/>
</dbReference>
<dbReference type="GO" id="GO:0022857">
    <property type="term" value="F:transmembrane transporter activity"/>
    <property type="evidence" value="ECO:0007669"/>
    <property type="project" value="InterPro"/>
</dbReference>
<dbReference type="InterPro" id="IPR036259">
    <property type="entry name" value="MFS_trans_sf"/>
</dbReference>
<feature type="transmembrane region" description="Helical" evidence="7">
    <location>
        <begin position="352"/>
        <end position="372"/>
    </location>
</feature>
<feature type="transmembrane region" description="Helical" evidence="7">
    <location>
        <begin position="424"/>
        <end position="444"/>
    </location>
</feature>
<evidence type="ECO:0000313" key="10">
    <source>
        <dbReference type="Proteomes" id="UP000515908"/>
    </source>
</evidence>
<gene>
    <name evidence="9" type="ORF">ADEAN_000729000</name>
</gene>
<dbReference type="Gene3D" id="1.20.1250.20">
    <property type="entry name" value="MFS general substrate transporter like domains"/>
    <property type="match status" value="1"/>
</dbReference>
<feature type="transmembrane region" description="Helical" evidence="7">
    <location>
        <begin position="295"/>
        <end position="314"/>
    </location>
</feature>
<dbReference type="PRINTS" id="PR01035">
    <property type="entry name" value="TCRTETA"/>
</dbReference>
<accession>A0A7G2CLJ3</accession>
<reference evidence="9 10" key="1">
    <citation type="submission" date="2020-08" db="EMBL/GenBank/DDBJ databases">
        <authorList>
            <person name="Newling K."/>
            <person name="Davey J."/>
            <person name="Forrester S."/>
        </authorList>
    </citation>
    <scope>NUCLEOTIDE SEQUENCE [LARGE SCALE GENOMIC DNA]</scope>
    <source>
        <strain evidence="10">Crithidia deanei Carvalho (ATCC PRA-265)</strain>
    </source>
</reference>
<keyword evidence="4 7" id="KW-1133">Transmembrane helix</keyword>
<keyword evidence="2" id="KW-0813">Transport</keyword>
<feature type="transmembrane region" description="Helical" evidence="7">
    <location>
        <begin position="258"/>
        <end position="283"/>
    </location>
</feature>
<organism evidence="9 10">
    <name type="scientific">Angomonas deanei</name>
    <dbReference type="NCBI Taxonomy" id="59799"/>
    <lineage>
        <taxon>Eukaryota</taxon>
        <taxon>Discoba</taxon>
        <taxon>Euglenozoa</taxon>
        <taxon>Kinetoplastea</taxon>
        <taxon>Metakinetoplastina</taxon>
        <taxon>Trypanosomatida</taxon>
        <taxon>Trypanosomatidae</taxon>
        <taxon>Strigomonadinae</taxon>
        <taxon>Angomonas</taxon>
    </lineage>
</organism>
<protein>
    <submittedName>
        <fullName evidence="9">Major Facilitator Superfamily, putative</fullName>
    </submittedName>
</protein>
<dbReference type="InterPro" id="IPR020846">
    <property type="entry name" value="MFS_dom"/>
</dbReference>
<evidence type="ECO:0000256" key="4">
    <source>
        <dbReference type="ARBA" id="ARBA00022989"/>
    </source>
</evidence>
<dbReference type="VEuPathDB" id="TriTrypDB:ADEAN_000729000"/>
<keyword evidence="5 7" id="KW-0472">Membrane</keyword>
<evidence type="ECO:0000256" key="7">
    <source>
        <dbReference type="SAM" id="Phobius"/>
    </source>
</evidence>
<dbReference type="PANTHER" id="PTHR23504">
    <property type="entry name" value="MAJOR FACILITATOR SUPERFAMILY DOMAIN-CONTAINING PROTEIN 10"/>
    <property type="match status" value="1"/>
</dbReference>
<sequence length="461" mass="51018">MLGQVLSSQAWGRVSDHYGRRFPLVVGLVVSGFMMLGFGLSTNLWLSVFFRFMHGLFSGNVHIAKTVIADVTDKTNMAKGFSFVAATFSIGFMVGPVIGSFFYDPANSSFFRSLGVSKDGVFSRKPALLMGIAVLLYSLVSAALCVVVLQESNVNAHPLPDKMKMCFPFMYYPSKRFEKPPPPEQEEIQDAPQNEQTNTGDAKADSAKKDEDASEQSSDHREEEEEEEHSEQVVIAEEHKESFGYKEAFQLKNTRYMLLQYMIVCAADMVMRECFPLMATATVAAGCLGYSKNKIAIVLLINSIPTLISNIFFSYFSKKYVNQMELFRVGAGGAAVLIFLLTLTPYVPTGYFSLFLVTLCSSAAAFFPPFCYSINNMCTAKAAPAEHVGSLMGINQSCGSIMRAIVPVLASVLFAWSISGNHIFPFNHAFVFVLSSLLYVFVFYRSYAIATRDDMTLEMSL</sequence>
<evidence type="ECO:0000259" key="8">
    <source>
        <dbReference type="PROSITE" id="PS50850"/>
    </source>
</evidence>
<keyword evidence="3 7" id="KW-0812">Transmembrane</keyword>
<evidence type="ECO:0000256" key="1">
    <source>
        <dbReference type="ARBA" id="ARBA00004141"/>
    </source>
</evidence>
<dbReference type="EMBL" id="LR877159">
    <property type="protein sequence ID" value="CAD2219781.1"/>
    <property type="molecule type" value="Genomic_DNA"/>
</dbReference>
<name>A0A7G2CLJ3_9TRYP</name>
<evidence type="ECO:0000256" key="5">
    <source>
        <dbReference type="ARBA" id="ARBA00023136"/>
    </source>
</evidence>
<feature type="domain" description="Major facilitator superfamily (MFS) profile" evidence="8">
    <location>
        <begin position="1"/>
        <end position="448"/>
    </location>
</feature>
<evidence type="ECO:0000256" key="2">
    <source>
        <dbReference type="ARBA" id="ARBA00022448"/>
    </source>
</evidence>
<feature type="transmembrane region" description="Helical" evidence="7">
    <location>
        <begin position="400"/>
        <end position="418"/>
    </location>
</feature>
<dbReference type="PANTHER" id="PTHR23504:SF15">
    <property type="entry name" value="MAJOR FACILITATOR SUPERFAMILY (MFS) PROFILE DOMAIN-CONTAINING PROTEIN"/>
    <property type="match status" value="1"/>
</dbReference>
<feature type="transmembrane region" description="Helical" evidence="7">
    <location>
        <begin position="80"/>
        <end position="103"/>
    </location>
</feature>
<dbReference type="AlphaFoldDB" id="A0A7G2CLJ3"/>
<dbReference type="Pfam" id="PF07690">
    <property type="entry name" value="MFS_1"/>
    <property type="match status" value="1"/>
</dbReference>
<dbReference type="InterPro" id="IPR001958">
    <property type="entry name" value="Tet-R_TetA/multi-R_MdtG-like"/>
</dbReference>
<proteinExistence type="predicted"/>
<dbReference type="SUPFAM" id="SSF103473">
    <property type="entry name" value="MFS general substrate transporter"/>
    <property type="match status" value="1"/>
</dbReference>
<feature type="transmembrane region" description="Helical" evidence="7">
    <location>
        <begin position="326"/>
        <end position="346"/>
    </location>
</feature>
<feature type="transmembrane region" description="Helical" evidence="7">
    <location>
        <begin position="127"/>
        <end position="149"/>
    </location>
</feature>
<dbReference type="PROSITE" id="PS50850">
    <property type="entry name" value="MFS"/>
    <property type="match status" value="1"/>
</dbReference>
<dbReference type="InterPro" id="IPR011701">
    <property type="entry name" value="MFS"/>
</dbReference>
<evidence type="ECO:0000256" key="3">
    <source>
        <dbReference type="ARBA" id="ARBA00022692"/>
    </source>
</evidence>
<feature type="transmembrane region" description="Helical" evidence="7">
    <location>
        <begin position="21"/>
        <end position="42"/>
    </location>
</feature>
<feature type="compositionally biased region" description="Polar residues" evidence="6">
    <location>
        <begin position="191"/>
        <end position="200"/>
    </location>
</feature>
<evidence type="ECO:0000256" key="6">
    <source>
        <dbReference type="SAM" id="MobiDB-lite"/>
    </source>
</evidence>
<feature type="region of interest" description="Disordered" evidence="6">
    <location>
        <begin position="178"/>
        <end position="234"/>
    </location>
</feature>
<dbReference type="GO" id="GO:0016020">
    <property type="term" value="C:membrane"/>
    <property type="evidence" value="ECO:0007669"/>
    <property type="project" value="UniProtKB-SubCell"/>
</dbReference>
<keyword evidence="10" id="KW-1185">Reference proteome</keyword>
<comment type="subcellular location">
    <subcellularLocation>
        <location evidence="1">Membrane</location>
        <topology evidence="1">Multi-pass membrane protein</topology>
    </subcellularLocation>
</comment>
<evidence type="ECO:0000313" key="9">
    <source>
        <dbReference type="EMBL" id="CAD2219781.1"/>
    </source>
</evidence>